<keyword evidence="2 8" id="KW-0597">Phosphoprotein</keyword>
<keyword evidence="7" id="KW-0539">Nucleus</keyword>
<evidence type="ECO:0000256" key="9">
    <source>
        <dbReference type="SAM" id="MobiDB-lite"/>
    </source>
</evidence>
<dbReference type="Pfam" id="PF00249">
    <property type="entry name" value="Myb_DNA-binding"/>
    <property type="match status" value="1"/>
</dbReference>
<dbReference type="InterPro" id="IPR001005">
    <property type="entry name" value="SANT/Myb"/>
</dbReference>
<evidence type="ECO:0000256" key="8">
    <source>
        <dbReference type="PROSITE-ProRule" id="PRU00169"/>
    </source>
</evidence>
<dbReference type="InterPro" id="IPR009057">
    <property type="entry name" value="Homeodomain-like_sf"/>
</dbReference>
<dbReference type="Pfam" id="PF00072">
    <property type="entry name" value="Response_reg"/>
    <property type="match status" value="1"/>
</dbReference>
<name>A0A438I1M3_VITVI</name>
<keyword evidence="3" id="KW-0902">Two-component regulatory system</keyword>
<feature type="modified residue" description="4-aspartylphosphate" evidence="8">
    <location>
        <position position="73"/>
    </location>
</feature>
<dbReference type="InterPro" id="IPR011006">
    <property type="entry name" value="CheY-like_superfamily"/>
</dbReference>
<dbReference type="Gene3D" id="1.10.10.60">
    <property type="entry name" value="Homeodomain-like"/>
    <property type="match status" value="1"/>
</dbReference>
<keyword evidence="5" id="KW-0010">Activator</keyword>
<dbReference type="InterPro" id="IPR017930">
    <property type="entry name" value="Myb_dom"/>
</dbReference>
<reference evidence="12 13" key="1">
    <citation type="journal article" date="2018" name="PLoS Genet.">
        <title>Population sequencing reveals clonal diversity and ancestral inbreeding in the grapevine cultivar Chardonnay.</title>
        <authorList>
            <person name="Roach M.J."/>
            <person name="Johnson D.L."/>
            <person name="Bohlmann J."/>
            <person name="van Vuuren H.J."/>
            <person name="Jones S.J."/>
            <person name="Pretorius I.S."/>
            <person name="Schmidt S.A."/>
            <person name="Borneman A.R."/>
        </authorList>
    </citation>
    <scope>NUCLEOTIDE SEQUENCE [LARGE SCALE GENOMIC DNA]</scope>
    <source>
        <strain evidence="13">cv. Chardonnay</strain>
        <tissue evidence="12">Leaf</tissue>
    </source>
</reference>
<dbReference type="FunFam" id="1.10.10.60:FF:000007">
    <property type="entry name" value="Two-component response regulator"/>
    <property type="match status" value="1"/>
</dbReference>
<dbReference type="PROSITE" id="PS50110">
    <property type="entry name" value="RESPONSE_REGULATORY"/>
    <property type="match status" value="1"/>
</dbReference>
<dbReference type="SUPFAM" id="SSF52172">
    <property type="entry name" value="CheY-like"/>
    <property type="match status" value="1"/>
</dbReference>
<sequence length="597" mass="66398">MDRKINTSKQSLKAETSFDAIRVMVVDDDIICLSIVAGMLKTWKYQVVSVKNAEDALITLRTRSNFFHLVVTDVHMPKMDGFEFQKQVREEFNLPVVMMSADDKESSILRGLEAGAAFYIVKPVNYDDLKDLWQYALSPRKGSVSVGHEEMQNKRDSKKKAGKKVNEGNEQEKSEAIVPRKSKVVWTTALHNDFLEAIRKIGLERAVPKRILEHMNEPGLTRENVASHLQKYRIFLKRVTEASSSDGSSTGKNIIEKTLRSSFATGHPSLVINALQKRMLGNLQITPSLGATIFSNQQASSSNPIPELGYGQSHSVDNSAYFQQPTFGNTSALYQSNGGGTNGKNPKQMYKQETQARSERVPDTMSKNNFPACGILGSNDIHDIQNMGSLNNSILTPNFNCNYSIADQVGFSGGEVSNGFNGSYDLIHENNGNMNSGYYSGGAYSPAGFGRTNQLSPRFPNVNQQENNPMLLSQQNNLGNGGDMNYLFDHLTNNTTPVENAFHPQFAESNLYEIFPNQQKNLSYNQRESNGGLWEGYNFGNDTHQLDDYFPSLEPYPNQASQQQGGGGFQDPGSNNGYPNVKPSWNQASHHFKLHLP</sequence>
<dbReference type="NCBIfam" id="TIGR01557">
    <property type="entry name" value="myb_SHAQKYF"/>
    <property type="match status" value="1"/>
</dbReference>
<evidence type="ECO:0000313" key="12">
    <source>
        <dbReference type="EMBL" id="RVW90582.1"/>
    </source>
</evidence>
<dbReference type="PANTHER" id="PTHR43874:SF19">
    <property type="entry name" value="RESPONSE REGULATOR 23-RELATED"/>
    <property type="match status" value="1"/>
</dbReference>
<dbReference type="AlphaFoldDB" id="A0A438I1M3"/>
<dbReference type="SUPFAM" id="SSF46689">
    <property type="entry name" value="Homeodomain-like"/>
    <property type="match status" value="1"/>
</dbReference>
<feature type="region of interest" description="Disordered" evidence="9">
    <location>
        <begin position="144"/>
        <end position="176"/>
    </location>
</feature>
<dbReference type="GO" id="GO:0009736">
    <property type="term" value="P:cytokinin-activated signaling pathway"/>
    <property type="evidence" value="ECO:0007669"/>
    <property type="project" value="InterPro"/>
</dbReference>
<comment type="caution">
    <text evidence="12">The sequence shown here is derived from an EMBL/GenBank/DDBJ whole genome shotgun (WGS) entry which is preliminary data.</text>
</comment>
<feature type="domain" description="HTH myb-type" evidence="11">
    <location>
        <begin position="179"/>
        <end position="237"/>
    </location>
</feature>
<evidence type="ECO:0000259" key="11">
    <source>
        <dbReference type="PROSITE" id="PS51294"/>
    </source>
</evidence>
<dbReference type="Proteomes" id="UP000288805">
    <property type="component" value="Unassembled WGS sequence"/>
</dbReference>
<accession>A0A438I1M3</accession>
<feature type="region of interest" description="Disordered" evidence="9">
    <location>
        <begin position="552"/>
        <end position="588"/>
    </location>
</feature>
<keyword evidence="4" id="KW-0805">Transcription regulation</keyword>
<proteinExistence type="predicted"/>
<comment type="subcellular location">
    <subcellularLocation>
        <location evidence="1">Nucleus</location>
    </subcellularLocation>
</comment>
<dbReference type="InterPro" id="IPR001789">
    <property type="entry name" value="Sig_transdc_resp-reg_receiver"/>
</dbReference>
<dbReference type="EMBL" id="QGNW01000153">
    <property type="protein sequence ID" value="RVW90582.1"/>
    <property type="molecule type" value="Genomic_DNA"/>
</dbReference>
<evidence type="ECO:0000256" key="2">
    <source>
        <dbReference type="ARBA" id="ARBA00022553"/>
    </source>
</evidence>
<dbReference type="InterPro" id="IPR045279">
    <property type="entry name" value="ARR-like"/>
</dbReference>
<dbReference type="Gene3D" id="3.40.50.2300">
    <property type="match status" value="1"/>
</dbReference>
<gene>
    <name evidence="12" type="primary">ARR2_1</name>
    <name evidence="12" type="ORF">CK203_038755</name>
</gene>
<evidence type="ECO:0000256" key="1">
    <source>
        <dbReference type="ARBA" id="ARBA00004123"/>
    </source>
</evidence>
<protein>
    <submittedName>
        <fullName evidence="12">Two-component response regulator ARR2</fullName>
    </submittedName>
</protein>
<feature type="compositionally biased region" description="Polar residues" evidence="9">
    <location>
        <begin position="572"/>
        <end position="588"/>
    </location>
</feature>
<keyword evidence="6" id="KW-0804">Transcription</keyword>
<evidence type="ECO:0000313" key="13">
    <source>
        <dbReference type="Proteomes" id="UP000288805"/>
    </source>
</evidence>
<dbReference type="SMART" id="SM00448">
    <property type="entry name" value="REC"/>
    <property type="match status" value="1"/>
</dbReference>
<dbReference type="GO" id="GO:0000160">
    <property type="term" value="P:phosphorelay signal transduction system"/>
    <property type="evidence" value="ECO:0007669"/>
    <property type="project" value="UniProtKB-KW"/>
</dbReference>
<evidence type="ECO:0000256" key="3">
    <source>
        <dbReference type="ARBA" id="ARBA00023012"/>
    </source>
</evidence>
<dbReference type="PANTHER" id="PTHR43874">
    <property type="entry name" value="TWO-COMPONENT RESPONSE REGULATOR"/>
    <property type="match status" value="1"/>
</dbReference>
<dbReference type="GO" id="GO:0005634">
    <property type="term" value="C:nucleus"/>
    <property type="evidence" value="ECO:0007669"/>
    <property type="project" value="UniProtKB-SubCell"/>
</dbReference>
<organism evidence="12 13">
    <name type="scientific">Vitis vinifera</name>
    <name type="common">Grape</name>
    <dbReference type="NCBI Taxonomy" id="29760"/>
    <lineage>
        <taxon>Eukaryota</taxon>
        <taxon>Viridiplantae</taxon>
        <taxon>Streptophyta</taxon>
        <taxon>Embryophyta</taxon>
        <taxon>Tracheophyta</taxon>
        <taxon>Spermatophyta</taxon>
        <taxon>Magnoliopsida</taxon>
        <taxon>eudicotyledons</taxon>
        <taxon>Gunneridae</taxon>
        <taxon>Pentapetalae</taxon>
        <taxon>rosids</taxon>
        <taxon>Vitales</taxon>
        <taxon>Vitaceae</taxon>
        <taxon>Viteae</taxon>
        <taxon>Vitis</taxon>
    </lineage>
</organism>
<evidence type="ECO:0000256" key="6">
    <source>
        <dbReference type="ARBA" id="ARBA00023163"/>
    </source>
</evidence>
<dbReference type="InterPro" id="IPR006447">
    <property type="entry name" value="Myb_dom_plants"/>
</dbReference>
<feature type="domain" description="Response regulatory" evidence="10">
    <location>
        <begin position="22"/>
        <end position="137"/>
    </location>
</feature>
<evidence type="ECO:0000256" key="4">
    <source>
        <dbReference type="ARBA" id="ARBA00023015"/>
    </source>
</evidence>
<evidence type="ECO:0000259" key="10">
    <source>
        <dbReference type="PROSITE" id="PS50110"/>
    </source>
</evidence>
<evidence type="ECO:0000256" key="5">
    <source>
        <dbReference type="ARBA" id="ARBA00023159"/>
    </source>
</evidence>
<dbReference type="PROSITE" id="PS51294">
    <property type="entry name" value="HTH_MYB"/>
    <property type="match status" value="1"/>
</dbReference>
<feature type="compositionally biased region" description="Basic and acidic residues" evidence="9">
    <location>
        <begin position="164"/>
        <end position="175"/>
    </location>
</feature>
<dbReference type="CDD" id="cd17584">
    <property type="entry name" value="REC_typeB_ARR-like"/>
    <property type="match status" value="1"/>
</dbReference>
<evidence type="ECO:0000256" key="7">
    <source>
        <dbReference type="ARBA" id="ARBA00023242"/>
    </source>
</evidence>
<dbReference type="GO" id="GO:0003677">
    <property type="term" value="F:DNA binding"/>
    <property type="evidence" value="ECO:0007669"/>
    <property type="project" value="InterPro"/>
</dbReference>